<dbReference type="InterPro" id="IPR000653">
    <property type="entry name" value="DegT/StrS_aminotransferase"/>
</dbReference>
<accession>A0ABN2L6P7</accession>
<dbReference type="InterPro" id="IPR015421">
    <property type="entry name" value="PyrdxlP-dep_Trfase_major"/>
</dbReference>
<evidence type="ECO:0000313" key="3">
    <source>
        <dbReference type="Proteomes" id="UP001501475"/>
    </source>
</evidence>
<dbReference type="Pfam" id="PF01041">
    <property type="entry name" value="DegT_DnrJ_EryC1"/>
    <property type="match status" value="1"/>
</dbReference>
<dbReference type="Gene3D" id="3.40.640.10">
    <property type="entry name" value="Type I PLP-dependent aspartate aminotransferase-like (Major domain)"/>
    <property type="match status" value="1"/>
</dbReference>
<keyword evidence="3" id="KW-1185">Reference proteome</keyword>
<dbReference type="Proteomes" id="UP001501475">
    <property type="component" value="Unassembled WGS sequence"/>
</dbReference>
<evidence type="ECO:0000313" key="2">
    <source>
        <dbReference type="EMBL" id="GAA1777277.1"/>
    </source>
</evidence>
<comment type="caution">
    <text evidence="2">The sequence shown here is derived from an EMBL/GenBank/DDBJ whole genome shotgun (WGS) entry which is preliminary data.</text>
</comment>
<dbReference type="PANTHER" id="PTHR30244">
    <property type="entry name" value="TRANSAMINASE"/>
    <property type="match status" value="1"/>
</dbReference>
<dbReference type="InterPro" id="IPR015424">
    <property type="entry name" value="PyrdxlP-dep_Trfase"/>
</dbReference>
<dbReference type="PANTHER" id="PTHR30244:SF34">
    <property type="entry name" value="DTDP-4-AMINO-4,6-DIDEOXYGALACTOSE TRANSAMINASE"/>
    <property type="match status" value="1"/>
</dbReference>
<sequence>MGDASWTVGRRIEEAIAARVGVAHALALSSGTAALHLALLHAGFRPGRVVVMPSMTFAASANAVRYTGAEAVFVDSRPEGGNLDVELFLEALDILVDEGADIAAVMSVDPSGGASTTQHCCPVSRAEGSR</sequence>
<dbReference type="SUPFAM" id="SSF53383">
    <property type="entry name" value="PLP-dependent transferases"/>
    <property type="match status" value="1"/>
</dbReference>
<name>A0ABN2L6P7_9MICO</name>
<organism evidence="2 3">
    <name type="scientific">Nostocoides vanveenii</name>
    <dbReference type="NCBI Taxonomy" id="330835"/>
    <lineage>
        <taxon>Bacteria</taxon>
        <taxon>Bacillati</taxon>
        <taxon>Actinomycetota</taxon>
        <taxon>Actinomycetes</taxon>
        <taxon>Micrococcales</taxon>
        <taxon>Intrasporangiaceae</taxon>
        <taxon>Nostocoides</taxon>
    </lineage>
</organism>
<proteinExistence type="predicted"/>
<dbReference type="EMBL" id="BAAAPN010000106">
    <property type="protein sequence ID" value="GAA1777277.1"/>
    <property type="molecule type" value="Genomic_DNA"/>
</dbReference>
<comment type="cofactor">
    <cofactor evidence="1">
        <name>pyridoxal 5'-phosphate</name>
        <dbReference type="ChEBI" id="CHEBI:597326"/>
    </cofactor>
</comment>
<reference evidence="2 3" key="1">
    <citation type="journal article" date="2019" name="Int. J. Syst. Evol. Microbiol.">
        <title>The Global Catalogue of Microorganisms (GCM) 10K type strain sequencing project: providing services to taxonomists for standard genome sequencing and annotation.</title>
        <authorList>
            <consortium name="The Broad Institute Genomics Platform"/>
            <consortium name="The Broad Institute Genome Sequencing Center for Infectious Disease"/>
            <person name="Wu L."/>
            <person name="Ma J."/>
        </authorList>
    </citation>
    <scope>NUCLEOTIDE SEQUENCE [LARGE SCALE GENOMIC DNA]</scope>
    <source>
        <strain evidence="2 3">JCM 15591</strain>
    </source>
</reference>
<evidence type="ECO:0000256" key="1">
    <source>
        <dbReference type="ARBA" id="ARBA00001933"/>
    </source>
</evidence>
<gene>
    <name evidence="2" type="ORF">GCM10009810_37980</name>
</gene>
<protein>
    <submittedName>
        <fullName evidence="2">Uncharacterized protein</fullName>
    </submittedName>
</protein>